<reference evidence="1" key="2">
    <citation type="journal article" date="2015" name="Fish Shellfish Immunol.">
        <title>Early steps in the European eel (Anguilla anguilla)-Vibrio vulnificus interaction in the gills: Role of the RtxA13 toxin.</title>
        <authorList>
            <person name="Callol A."/>
            <person name="Pajuelo D."/>
            <person name="Ebbesson L."/>
            <person name="Teles M."/>
            <person name="MacKenzie S."/>
            <person name="Amaro C."/>
        </authorList>
    </citation>
    <scope>NUCLEOTIDE SEQUENCE</scope>
</reference>
<name>A0A0E9PJ05_ANGAN</name>
<proteinExistence type="predicted"/>
<dbReference type="EMBL" id="GBXM01104330">
    <property type="protein sequence ID" value="JAH04247.1"/>
    <property type="molecule type" value="Transcribed_RNA"/>
</dbReference>
<dbReference type="AlphaFoldDB" id="A0A0E9PJ05"/>
<sequence length="33" mass="3494">MAMSIKTCTSPKAQILPPALHCTLPSVSHQSSQ</sequence>
<reference evidence="1" key="1">
    <citation type="submission" date="2014-11" db="EMBL/GenBank/DDBJ databases">
        <authorList>
            <person name="Amaro Gonzalez C."/>
        </authorList>
    </citation>
    <scope>NUCLEOTIDE SEQUENCE</scope>
</reference>
<protein>
    <submittedName>
        <fullName evidence="1">Uncharacterized protein</fullName>
    </submittedName>
</protein>
<evidence type="ECO:0000313" key="1">
    <source>
        <dbReference type="EMBL" id="JAH04247.1"/>
    </source>
</evidence>
<accession>A0A0E9PJ05</accession>
<organism evidence="1">
    <name type="scientific">Anguilla anguilla</name>
    <name type="common">European freshwater eel</name>
    <name type="synonym">Muraena anguilla</name>
    <dbReference type="NCBI Taxonomy" id="7936"/>
    <lineage>
        <taxon>Eukaryota</taxon>
        <taxon>Metazoa</taxon>
        <taxon>Chordata</taxon>
        <taxon>Craniata</taxon>
        <taxon>Vertebrata</taxon>
        <taxon>Euteleostomi</taxon>
        <taxon>Actinopterygii</taxon>
        <taxon>Neopterygii</taxon>
        <taxon>Teleostei</taxon>
        <taxon>Anguilliformes</taxon>
        <taxon>Anguillidae</taxon>
        <taxon>Anguilla</taxon>
    </lineage>
</organism>